<name>A0ACC2Q981_9NEOP</name>
<reference evidence="1" key="1">
    <citation type="submission" date="2023-03" db="EMBL/GenBank/DDBJ databases">
        <title>Chromosome-level genomes of two armyworms, Mythimna separata and Mythimna loreyi, provide insights into the biosynthesis and reception of sex pheromones.</title>
        <authorList>
            <person name="Zhao H."/>
        </authorList>
    </citation>
    <scope>NUCLEOTIDE SEQUENCE</scope>
    <source>
        <strain evidence="1">BeijingLab</strain>
    </source>
</reference>
<protein>
    <submittedName>
        <fullName evidence="1">Uncharacterized protein</fullName>
    </submittedName>
</protein>
<accession>A0ACC2Q981</accession>
<evidence type="ECO:0000313" key="2">
    <source>
        <dbReference type="Proteomes" id="UP001231649"/>
    </source>
</evidence>
<evidence type="ECO:0000313" key="1">
    <source>
        <dbReference type="EMBL" id="KAJ8711553.1"/>
    </source>
</evidence>
<proteinExistence type="predicted"/>
<keyword evidence="2" id="KW-1185">Reference proteome</keyword>
<gene>
    <name evidence="1" type="ORF">PYW08_008507</name>
</gene>
<organism evidence="1 2">
    <name type="scientific">Mythimna loreyi</name>
    <dbReference type="NCBI Taxonomy" id="667449"/>
    <lineage>
        <taxon>Eukaryota</taxon>
        <taxon>Metazoa</taxon>
        <taxon>Ecdysozoa</taxon>
        <taxon>Arthropoda</taxon>
        <taxon>Hexapoda</taxon>
        <taxon>Insecta</taxon>
        <taxon>Pterygota</taxon>
        <taxon>Neoptera</taxon>
        <taxon>Endopterygota</taxon>
        <taxon>Lepidoptera</taxon>
        <taxon>Glossata</taxon>
        <taxon>Ditrysia</taxon>
        <taxon>Noctuoidea</taxon>
        <taxon>Noctuidae</taxon>
        <taxon>Noctuinae</taxon>
        <taxon>Hadenini</taxon>
        <taxon>Mythimna</taxon>
    </lineage>
</organism>
<comment type="caution">
    <text evidence="1">The sequence shown here is derived from an EMBL/GenBank/DDBJ whole genome shotgun (WGS) entry which is preliminary data.</text>
</comment>
<dbReference type="Proteomes" id="UP001231649">
    <property type="component" value="Chromosome 22"/>
</dbReference>
<sequence>MWTPLMPLLATAALALGLAPCVVQRACPRRRPSPPSTVCMHRIPSLRTDRLDNTSIICSSKTKIKKKRIAL</sequence>
<dbReference type="EMBL" id="CM056798">
    <property type="protein sequence ID" value="KAJ8711553.1"/>
    <property type="molecule type" value="Genomic_DNA"/>
</dbReference>